<name>A0ABN7A7J8_9HEMI</name>
<protein>
    <submittedName>
        <fullName evidence="1">Uncharacterized protein</fullName>
    </submittedName>
</protein>
<evidence type="ECO:0000313" key="1">
    <source>
        <dbReference type="EMBL" id="BES88130.1"/>
    </source>
</evidence>
<proteinExistence type="predicted"/>
<organism evidence="1 2">
    <name type="scientific">Nesidiocoris tenuis</name>
    <dbReference type="NCBI Taxonomy" id="355587"/>
    <lineage>
        <taxon>Eukaryota</taxon>
        <taxon>Metazoa</taxon>
        <taxon>Ecdysozoa</taxon>
        <taxon>Arthropoda</taxon>
        <taxon>Hexapoda</taxon>
        <taxon>Insecta</taxon>
        <taxon>Pterygota</taxon>
        <taxon>Neoptera</taxon>
        <taxon>Paraneoptera</taxon>
        <taxon>Hemiptera</taxon>
        <taxon>Heteroptera</taxon>
        <taxon>Panheteroptera</taxon>
        <taxon>Cimicomorpha</taxon>
        <taxon>Miridae</taxon>
        <taxon>Dicyphina</taxon>
        <taxon>Nesidiocoris</taxon>
    </lineage>
</organism>
<dbReference type="Proteomes" id="UP001307889">
    <property type="component" value="Chromosome 1"/>
</dbReference>
<accession>A0ABN7A7J8</accession>
<gene>
    <name evidence="1" type="ORF">NTJ_00936</name>
</gene>
<evidence type="ECO:0000313" key="2">
    <source>
        <dbReference type="Proteomes" id="UP001307889"/>
    </source>
</evidence>
<keyword evidence="2" id="KW-1185">Reference proteome</keyword>
<dbReference type="EMBL" id="AP028909">
    <property type="protein sequence ID" value="BES88130.1"/>
    <property type="molecule type" value="Genomic_DNA"/>
</dbReference>
<sequence>MRFIHTGFVAARFERARSWKIPLMNEVVSTLRRRLKGKDPPAICPSQSDTLIRLIAPTLSFLAVFITPLF</sequence>
<reference evidence="1 2" key="1">
    <citation type="submission" date="2023-09" db="EMBL/GenBank/DDBJ databases">
        <title>Nesidiocoris tenuis whole genome shotgun sequence.</title>
        <authorList>
            <person name="Shibata T."/>
            <person name="Shimoda M."/>
            <person name="Kobayashi T."/>
            <person name="Uehara T."/>
        </authorList>
    </citation>
    <scope>NUCLEOTIDE SEQUENCE [LARGE SCALE GENOMIC DNA]</scope>
    <source>
        <strain evidence="1 2">Japan</strain>
    </source>
</reference>